<feature type="domain" description="Rad50/SbcC-type AAA" evidence="2">
    <location>
        <begin position="8"/>
        <end position="82"/>
    </location>
</feature>
<dbReference type="InterPro" id="IPR027417">
    <property type="entry name" value="P-loop_NTPase"/>
</dbReference>
<keyword evidence="4" id="KW-0540">Nuclease</keyword>
<dbReference type="Gene3D" id="3.40.50.300">
    <property type="entry name" value="P-loop containing nucleotide triphosphate hydrolases"/>
    <property type="match status" value="1"/>
</dbReference>
<keyword evidence="5" id="KW-1185">Reference proteome</keyword>
<reference evidence="4 5" key="1">
    <citation type="submission" date="2024-08" db="EMBL/GenBank/DDBJ databases">
        <authorList>
            <person name="Feng Z."/>
            <person name="Ronholm J."/>
        </authorList>
    </citation>
    <scope>NUCLEOTIDE SEQUENCE [LARGE SCALE GENOMIC DNA]</scope>
    <source>
        <strain evidence="4 5">4-AB0-8</strain>
    </source>
</reference>
<dbReference type="InterPro" id="IPR038729">
    <property type="entry name" value="Rad50/SbcC_AAA"/>
</dbReference>
<dbReference type="EMBL" id="JBGJLR010000001">
    <property type="protein sequence ID" value="MEZ2737999.1"/>
    <property type="molecule type" value="Genomic_DNA"/>
</dbReference>
<protein>
    <submittedName>
        <fullName evidence="4">ATP-dependent endonuclease</fullName>
    </submittedName>
</protein>
<dbReference type="Pfam" id="PF20469">
    <property type="entry name" value="OLD-like_TOPRIM"/>
    <property type="match status" value="1"/>
</dbReference>
<dbReference type="CDD" id="cd00267">
    <property type="entry name" value="ABC_ATPase"/>
    <property type="match status" value="1"/>
</dbReference>
<dbReference type="InterPro" id="IPR051396">
    <property type="entry name" value="Bact_Antivir_Def_Nuclease"/>
</dbReference>
<dbReference type="Pfam" id="PF13175">
    <property type="entry name" value="AAA_15"/>
    <property type="match status" value="1"/>
</dbReference>
<evidence type="ECO:0000259" key="1">
    <source>
        <dbReference type="Pfam" id="PF13175"/>
    </source>
</evidence>
<keyword evidence="4" id="KW-0378">Hydrolase</keyword>
<organism evidence="4 5">
    <name type="scientific">Comamonas jiangduensis</name>
    <dbReference type="NCBI Taxonomy" id="1194168"/>
    <lineage>
        <taxon>Bacteria</taxon>
        <taxon>Pseudomonadati</taxon>
        <taxon>Pseudomonadota</taxon>
        <taxon>Betaproteobacteria</taxon>
        <taxon>Burkholderiales</taxon>
        <taxon>Comamonadaceae</taxon>
        <taxon>Comamonas</taxon>
    </lineage>
</organism>
<dbReference type="PANTHER" id="PTHR43581">
    <property type="entry name" value="ATP/GTP PHOSPHATASE"/>
    <property type="match status" value="1"/>
</dbReference>
<dbReference type="GO" id="GO:0004519">
    <property type="term" value="F:endonuclease activity"/>
    <property type="evidence" value="ECO:0007669"/>
    <property type="project" value="UniProtKB-KW"/>
</dbReference>
<dbReference type="InterPro" id="IPR034139">
    <property type="entry name" value="TOPRIM_OLD"/>
</dbReference>
<evidence type="ECO:0000259" key="3">
    <source>
        <dbReference type="Pfam" id="PF20469"/>
    </source>
</evidence>
<dbReference type="Pfam" id="PF13476">
    <property type="entry name" value="AAA_23"/>
    <property type="match status" value="1"/>
</dbReference>
<comment type="caution">
    <text evidence="4">The sequence shown here is derived from an EMBL/GenBank/DDBJ whole genome shotgun (WGS) entry which is preliminary data.</text>
</comment>
<evidence type="ECO:0000313" key="4">
    <source>
        <dbReference type="EMBL" id="MEZ2737999.1"/>
    </source>
</evidence>
<dbReference type="SUPFAM" id="SSF52540">
    <property type="entry name" value="P-loop containing nucleoside triphosphate hydrolases"/>
    <property type="match status" value="1"/>
</dbReference>
<proteinExistence type="predicted"/>
<accession>A0ABV4IAS2</accession>
<dbReference type="CDD" id="cd01026">
    <property type="entry name" value="TOPRIM_OLD"/>
    <property type="match status" value="1"/>
</dbReference>
<dbReference type="RefSeq" id="WP_370890051.1">
    <property type="nucleotide sequence ID" value="NZ_JBGJLR010000001.1"/>
</dbReference>
<name>A0ABV4IAS2_9BURK</name>
<dbReference type="Proteomes" id="UP001567350">
    <property type="component" value="Unassembled WGS sequence"/>
</dbReference>
<gene>
    <name evidence="4" type="ORF">ACBP88_00775</name>
</gene>
<evidence type="ECO:0000313" key="5">
    <source>
        <dbReference type="Proteomes" id="UP001567350"/>
    </source>
</evidence>
<evidence type="ECO:0000259" key="2">
    <source>
        <dbReference type="Pfam" id="PF13476"/>
    </source>
</evidence>
<keyword evidence="4" id="KW-0255">Endonuclease</keyword>
<dbReference type="InterPro" id="IPR041685">
    <property type="entry name" value="AAA_GajA/Old/RecF-like"/>
</dbReference>
<sequence length="652" mass="71520">MYLHRVTAVNFRAFGDRSTGKHLDLELNSGLNVLVGENDAGKTSIVDVIRYVLLTTSNDYLRIEDDDFHVNGLHQATELELEVELRDLSKAQQAALVDWLTLEKGVPPYLVVHLRARRRIAVPVGGGRHMAPIVTISAGKGGGGPELGSAARELLRATYLKPLRDAVAELRPKKNSRLSQVLRAHKDMKGQATNNFDKTKPDKQPATLVEVMAQAQYRIGTNTAITDVRDRLNSEYLKELSFERTPLSSDIRVTAEMTLAQVLEKLELTLSPPSTVSSDISCERGLGYNNVLFMAAELLLLSDGGGDELSLLLIEEPEAHLHPQLQARVLKMLADKAVGKKIQVVVTTHSPNIASSANVENLILVAAGKTYRLTPGETNLEESDYEFLKRFLDSSKANLFFARGVAIVEGAAEAIALPALAECAGRSFDANGISTVSVGSVGLFRYARILQRKDGALLPVKVACLGDLDIVPNDVAYIQGKNDKIRNAVPLKPGQKEHSKRKLEDYTPAEIVEVRMKKVERAQGGSTEVFISDHWTLEYDLLRSGLSKATYCAIRLEQAEGSKGYLKKADFDSTLRNAQQEYDELAKNISLEAIAAYAYERLESKKASKAVVAQYLATLVSRGDFGTGETFFKLLPPYVQLALEHLVPEASA</sequence>
<dbReference type="PANTHER" id="PTHR43581:SF4">
    <property type="entry name" value="ATP_GTP PHOSPHATASE"/>
    <property type="match status" value="1"/>
</dbReference>
<feature type="domain" description="OLD protein-like TOPRIM" evidence="3">
    <location>
        <begin position="400"/>
        <end position="469"/>
    </location>
</feature>
<feature type="domain" description="Endonuclease GajA/Old nuclease/RecF-like AAA" evidence="1">
    <location>
        <begin position="283"/>
        <end position="354"/>
    </location>
</feature>